<protein>
    <submittedName>
        <fullName evidence="1">PqqD family protein</fullName>
    </submittedName>
</protein>
<accession>A0ABU8SDW4</accession>
<keyword evidence="2" id="KW-1185">Reference proteome</keyword>
<name>A0ABU8SDW4_9SPHN</name>
<dbReference type="EMBL" id="JBBHJY010000015">
    <property type="protein sequence ID" value="MEJ6012167.1"/>
    <property type="molecule type" value="Genomic_DNA"/>
</dbReference>
<reference evidence="1 2" key="1">
    <citation type="submission" date="2024-03" db="EMBL/GenBank/DDBJ databases">
        <authorList>
            <person name="Jo J.-H."/>
        </authorList>
    </citation>
    <scope>NUCLEOTIDE SEQUENCE [LARGE SCALE GENOMIC DNA]</scope>
    <source>
        <strain evidence="1 2">AS3R-12</strain>
    </source>
</reference>
<sequence>MNLSDPAQRFVRAQDSLSCDIDGEIAVLNPDSKQYFGLTEVAALVWEELESPKSFDAIVSEVMRVYDVKEAECRRSLSNFILEMCKLGLVIPDGSEVR</sequence>
<dbReference type="InterPro" id="IPR041881">
    <property type="entry name" value="PqqD_sf"/>
</dbReference>
<evidence type="ECO:0000313" key="2">
    <source>
        <dbReference type="Proteomes" id="UP001379235"/>
    </source>
</evidence>
<organism evidence="1 2">
    <name type="scientific">Novosphingobium aquae</name>
    <dbReference type="NCBI Taxonomy" id="3133435"/>
    <lineage>
        <taxon>Bacteria</taxon>
        <taxon>Pseudomonadati</taxon>
        <taxon>Pseudomonadota</taxon>
        <taxon>Alphaproteobacteria</taxon>
        <taxon>Sphingomonadales</taxon>
        <taxon>Sphingomonadaceae</taxon>
        <taxon>Novosphingobium</taxon>
    </lineage>
</organism>
<proteinExistence type="predicted"/>
<dbReference type="Gene3D" id="1.10.10.1150">
    <property type="entry name" value="Coenzyme PQQ synthesis protein D (PqqD)"/>
    <property type="match status" value="1"/>
</dbReference>
<dbReference type="InterPro" id="IPR008792">
    <property type="entry name" value="PQQD"/>
</dbReference>
<dbReference type="Pfam" id="PF05402">
    <property type="entry name" value="PqqD"/>
    <property type="match status" value="1"/>
</dbReference>
<dbReference type="Proteomes" id="UP001379235">
    <property type="component" value="Unassembled WGS sequence"/>
</dbReference>
<gene>
    <name evidence="1" type="ORF">WG900_19880</name>
</gene>
<dbReference type="RefSeq" id="WP_339970085.1">
    <property type="nucleotide sequence ID" value="NZ_JBBHJY010000015.1"/>
</dbReference>
<evidence type="ECO:0000313" key="1">
    <source>
        <dbReference type="EMBL" id="MEJ6012167.1"/>
    </source>
</evidence>
<comment type="caution">
    <text evidence="1">The sequence shown here is derived from an EMBL/GenBank/DDBJ whole genome shotgun (WGS) entry which is preliminary data.</text>
</comment>